<organism evidence="1 2">
    <name type="scientific">Actinoplanes ianthinogenes</name>
    <dbReference type="NCBI Taxonomy" id="122358"/>
    <lineage>
        <taxon>Bacteria</taxon>
        <taxon>Bacillati</taxon>
        <taxon>Actinomycetota</taxon>
        <taxon>Actinomycetes</taxon>
        <taxon>Micromonosporales</taxon>
        <taxon>Micromonosporaceae</taxon>
        <taxon>Actinoplanes</taxon>
    </lineage>
</organism>
<evidence type="ECO:0000313" key="2">
    <source>
        <dbReference type="Proteomes" id="UP000676967"/>
    </source>
</evidence>
<gene>
    <name evidence="1" type="ORF">Aiant_08450</name>
</gene>
<evidence type="ECO:0000313" key="1">
    <source>
        <dbReference type="EMBL" id="BCJ40188.1"/>
    </source>
</evidence>
<dbReference type="Proteomes" id="UP000676967">
    <property type="component" value="Chromosome"/>
</dbReference>
<dbReference type="EMBL" id="AP023356">
    <property type="protein sequence ID" value="BCJ40188.1"/>
    <property type="molecule type" value="Genomic_DNA"/>
</dbReference>
<sequence length="86" mass="8549">MARRSRCAIGSLLCVAVGRAGVFSAAAPGVFSAAAAGVSMINPAVMAADPASRVRRVVVMPFDSARADGAVGTATVTNVPAIRAHP</sequence>
<reference evidence="1 2" key="1">
    <citation type="submission" date="2020-08" db="EMBL/GenBank/DDBJ databases">
        <title>Whole genome shotgun sequence of Actinoplanes ianthinogenes NBRC 13996.</title>
        <authorList>
            <person name="Komaki H."/>
            <person name="Tamura T."/>
        </authorList>
    </citation>
    <scope>NUCLEOTIDE SEQUENCE [LARGE SCALE GENOMIC DNA]</scope>
    <source>
        <strain evidence="1 2">NBRC 13996</strain>
    </source>
</reference>
<name>A0ABM7LLP0_9ACTN</name>
<protein>
    <submittedName>
        <fullName evidence="1">Uncharacterized protein</fullName>
    </submittedName>
</protein>
<proteinExistence type="predicted"/>
<accession>A0ABM7LLP0</accession>
<keyword evidence="2" id="KW-1185">Reference proteome</keyword>